<accession>A0AA35CJU8</accession>
<evidence type="ECO:0000256" key="4">
    <source>
        <dbReference type="ARBA" id="ARBA00023186"/>
    </source>
</evidence>
<dbReference type="GO" id="GO:0043022">
    <property type="term" value="F:ribosome binding"/>
    <property type="evidence" value="ECO:0007669"/>
    <property type="project" value="InterPro"/>
</dbReference>
<proteinExistence type="inferred from homology"/>
<comment type="subunit">
    <text evidence="5">Binds ribosomal protein uS19.</text>
</comment>
<evidence type="ECO:0000313" key="8">
    <source>
        <dbReference type="EMBL" id="BDG60600.1"/>
    </source>
</evidence>
<evidence type="ECO:0000256" key="2">
    <source>
        <dbReference type="ARBA" id="ARBA00022517"/>
    </source>
</evidence>
<organism evidence="8 9">
    <name type="scientific">Caldinitratiruptor microaerophilus</name>
    <dbReference type="NCBI Taxonomy" id="671077"/>
    <lineage>
        <taxon>Bacteria</taxon>
        <taxon>Bacillati</taxon>
        <taxon>Bacillota</taxon>
        <taxon>Clostridia</taxon>
        <taxon>Eubacteriales</taxon>
        <taxon>Symbiobacteriaceae</taxon>
        <taxon>Caldinitratiruptor</taxon>
    </lineage>
</organism>
<dbReference type="EMBL" id="AP025628">
    <property type="protein sequence ID" value="BDG60600.1"/>
    <property type="molecule type" value="Genomic_DNA"/>
</dbReference>
<dbReference type="HAMAP" id="MF_00014">
    <property type="entry name" value="Ribosome_mat_RimM"/>
    <property type="match status" value="1"/>
</dbReference>
<dbReference type="InterPro" id="IPR002676">
    <property type="entry name" value="RimM_N"/>
</dbReference>
<sequence length="170" mass="18804">MTGSRVTIGQIVAPQGLRGAVRVYPLTDFPERWPALREVYVGDEPRPRRCRFVGFVRAGMPVLELEGVHDRSAAETLRGRELRVDAAALHPLPEDTFYVFQLVGMVAEDPEGTRLGRVEAVEPAPAADVLVIRLEAGHRARVPFVRQFVERVDPAAGRVVIRPIPGLLEP</sequence>
<dbReference type="InterPro" id="IPR011033">
    <property type="entry name" value="PRC_barrel-like_sf"/>
</dbReference>
<dbReference type="Pfam" id="PF24986">
    <property type="entry name" value="PRC_RimM"/>
    <property type="match status" value="1"/>
</dbReference>
<gene>
    <name evidence="5 8" type="primary">rimM</name>
    <name evidence="8" type="ORF">caldi_16900</name>
</gene>
<keyword evidence="4 5" id="KW-0143">Chaperone</keyword>
<name>A0AA35CJU8_9FIRM</name>
<dbReference type="PANTHER" id="PTHR33692:SF1">
    <property type="entry name" value="RIBOSOME MATURATION FACTOR RIMM"/>
    <property type="match status" value="1"/>
</dbReference>
<dbReference type="InterPro" id="IPR009000">
    <property type="entry name" value="Transl_B-barrel_sf"/>
</dbReference>
<dbReference type="PANTHER" id="PTHR33692">
    <property type="entry name" value="RIBOSOME MATURATION FACTOR RIMM"/>
    <property type="match status" value="1"/>
</dbReference>
<dbReference type="GO" id="GO:0005840">
    <property type="term" value="C:ribosome"/>
    <property type="evidence" value="ECO:0007669"/>
    <property type="project" value="InterPro"/>
</dbReference>
<keyword evidence="9" id="KW-1185">Reference proteome</keyword>
<comment type="function">
    <text evidence="5">An accessory protein needed during the final step in the assembly of 30S ribosomal subunit, possibly for assembly of the head region. Essential for efficient processing of 16S rRNA. May be needed both before and after RbfA during the maturation of 16S rRNA. It has affinity for free ribosomal 30S subunits but not for 70S ribosomes.</text>
</comment>
<dbReference type="GO" id="GO:0005737">
    <property type="term" value="C:cytoplasm"/>
    <property type="evidence" value="ECO:0007669"/>
    <property type="project" value="UniProtKB-SubCell"/>
</dbReference>
<evidence type="ECO:0000256" key="3">
    <source>
        <dbReference type="ARBA" id="ARBA00022552"/>
    </source>
</evidence>
<keyword evidence="1 5" id="KW-0963">Cytoplasm</keyword>
<dbReference type="Gene3D" id="2.30.30.240">
    <property type="entry name" value="PRC-barrel domain"/>
    <property type="match status" value="1"/>
</dbReference>
<evidence type="ECO:0000259" key="7">
    <source>
        <dbReference type="Pfam" id="PF24986"/>
    </source>
</evidence>
<dbReference type="Proteomes" id="UP001163687">
    <property type="component" value="Chromosome"/>
</dbReference>
<feature type="domain" description="Ribosome maturation factor RimM PRC barrel" evidence="7">
    <location>
        <begin position="100"/>
        <end position="163"/>
    </location>
</feature>
<dbReference type="GO" id="GO:0006364">
    <property type="term" value="P:rRNA processing"/>
    <property type="evidence" value="ECO:0007669"/>
    <property type="project" value="UniProtKB-UniRule"/>
</dbReference>
<evidence type="ECO:0000313" key="9">
    <source>
        <dbReference type="Proteomes" id="UP001163687"/>
    </source>
</evidence>
<dbReference type="Pfam" id="PF01782">
    <property type="entry name" value="RimM"/>
    <property type="match status" value="1"/>
</dbReference>
<protein>
    <recommendedName>
        <fullName evidence="5">Ribosome maturation factor RimM</fullName>
    </recommendedName>
</protein>
<comment type="subcellular location">
    <subcellularLocation>
        <location evidence="5">Cytoplasm</location>
    </subcellularLocation>
</comment>
<evidence type="ECO:0000256" key="1">
    <source>
        <dbReference type="ARBA" id="ARBA00022490"/>
    </source>
</evidence>
<reference evidence="8" key="1">
    <citation type="submission" date="2022-03" db="EMBL/GenBank/DDBJ databases">
        <title>Complete genome sequence of Caldinitratiruptor microaerophilus.</title>
        <authorList>
            <person name="Mukaiyama R."/>
            <person name="Nishiyama T."/>
            <person name="Ueda K."/>
        </authorList>
    </citation>
    <scope>NUCLEOTIDE SEQUENCE</scope>
    <source>
        <strain evidence="8">JCM 16183</strain>
    </source>
</reference>
<dbReference type="KEGG" id="cmic:caldi_16900"/>
<dbReference type="InterPro" id="IPR011961">
    <property type="entry name" value="RimM"/>
</dbReference>
<dbReference type="Gene3D" id="2.40.30.60">
    <property type="entry name" value="RimM"/>
    <property type="match status" value="1"/>
</dbReference>
<evidence type="ECO:0000259" key="6">
    <source>
        <dbReference type="Pfam" id="PF01782"/>
    </source>
</evidence>
<evidence type="ECO:0000256" key="5">
    <source>
        <dbReference type="HAMAP-Rule" id="MF_00014"/>
    </source>
</evidence>
<feature type="domain" description="RimM N-terminal" evidence="6">
    <location>
        <begin position="7"/>
        <end position="86"/>
    </location>
</feature>
<keyword evidence="2 5" id="KW-0690">Ribosome biogenesis</keyword>
<comment type="similarity">
    <text evidence="5">Belongs to the RimM family.</text>
</comment>
<keyword evidence="3 5" id="KW-0698">rRNA processing</keyword>
<dbReference type="GO" id="GO:0042274">
    <property type="term" value="P:ribosomal small subunit biogenesis"/>
    <property type="evidence" value="ECO:0007669"/>
    <property type="project" value="UniProtKB-UniRule"/>
</dbReference>
<dbReference type="SUPFAM" id="SSF50346">
    <property type="entry name" value="PRC-barrel domain"/>
    <property type="match status" value="1"/>
</dbReference>
<dbReference type="RefSeq" id="WP_264844613.1">
    <property type="nucleotide sequence ID" value="NZ_AP025628.1"/>
</dbReference>
<dbReference type="NCBIfam" id="TIGR02273">
    <property type="entry name" value="16S_RimM"/>
    <property type="match status" value="1"/>
</dbReference>
<dbReference type="SUPFAM" id="SSF50447">
    <property type="entry name" value="Translation proteins"/>
    <property type="match status" value="1"/>
</dbReference>
<dbReference type="AlphaFoldDB" id="A0AA35CJU8"/>
<dbReference type="InterPro" id="IPR056792">
    <property type="entry name" value="PRC_RimM"/>
</dbReference>
<dbReference type="InterPro" id="IPR036976">
    <property type="entry name" value="RimM_N_sf"/>
</dbReference>
<comment type="domain">
    <text evidence="5">The PRC barrel domain binds ribosomal protein uS19.</text>
</comment>